<dbReference type="Gene3D" id="1.20.58.1610">
    <property type="entry name" value="NADH:ubiquinone/plastoquinone oxidoreductase, chain 3"/>
    <property type="match status" value="1"/>
</dbReference>
<dbReference type="PANTHER" id="PTHR11058">
    <property type="entry name" value="NADH-UBIQUINONE OXIDOREDUCTASE CHAIN 3"/>
    <property type="match status" value="1"/>
</dbReference>
<proteinExistence type="inferred from homology"/>
<comment type="function">
    <text evidence="12">NDH-1 shuttles electrons from NADH, via FMN and iron-sulfur (Fe-S) centers, to quinones in the respiratory chain. The immediate electron acceptor for the enzyme in this species is believed to be ubiquinone. Couples the redox reaction to proton translocation (for every two electrons transferred, four hydrogen ions are translocated across the cytoplasmic membrane), and thus conserves the redox energy in a proton gradient.</text>
</comment>
<evidence type="ECO:0000256" key="12">
    <source>
        <dbReference type="HAMAP-Rule" id="MF_01394"/>
    </source>
</evidence>
<keyword evidence="8 12" id="KW-1133">Transmembrane helix</keyword>
<evidence type="ECO:0000256" key="2">
    <source>
        <dbReference type="ARBA" id="ARBA00008472"/>
    </source>
</evidence>
<protein>
    <recommendedName>
        <fullName evidence="12">NADH-quinone oxidoreductase subunit A</fullName>
        <ecNumber evidence="12">7.1.1.-</ecNumber>
    </recommendedName>
    <alternativeName>
        <fullName evidence="12">NADH dehydrogenase I subunit A</fullName>
    </alternativeName>
    <alternativeName>
        <fullName evidence="12">NDH-1 subunit A</fullName>
    </alternativeName>
    <alternativeName>
        <fullName evidence="12">NUO1</fullName>
    </alternativeName>
</protein>
<accession>A0ABX0JTV2</accession>
<keyword evidence="11 12" id="KW-0472">Membrane</keyword>
<sequence>MMDLSDIRSLLVYALVIAGLSGCMLGLSAMTGTRRAGAARGRSMSLPFESGIIPTGSAHLRLPVQYYLVAVFFVIFDVETAFLFSWATVVRDAGWAGYGAALVFILFLAVSLAWLWRAGALDWGPLPRVLPTDTLAPSPAPPGEKGRTA</sequence>
<dbReference type="InterPro" id="IPR038430">
    <property type="entry name" value="NDAH_ubi_oxred_su3_sf"/>
</dbReference>
<dbReference type="RefSeq" id="WP_173583850.1">
    <property type="nucleotide sequence ID" value="NZ_WOTB01000016.1"/>
</dbReference>
<dbReference type="EMBL" id="WOTB01000016">
    <property type="protein sequence ID" value="NHN85458.1"/>
    <property type="molecule type" value="Genomic_DNA"/>
</dbReference>
<comment type="similarity">
    <text evidence="2 12 13">Belongs to the complex I subunit 3 family.</text>
</comment>
<feature type="transmembrane region" description="Helical" evidence="12">
    <location>
        <begin position="12"/>
        <end position="32"/>
    </location>
</feature>
<feature type="transmembrane region" description="Helical" evidence="12">
    <location>
        <begin position="66"/>
        <end position="89"/>
    </location>
</feature>
<dbReference type="Proteomes" id="UP000635278">
    <property type="component" value="Unassembled WGS sequence"/>
</dbReference>
<keyword evidence="10 12" id="KW-0830">Ubiquinone</keyword>
<keyword evidence="15" id="KW-1185">Reference proteome</keyword>
<keyword evidence="3 12" id="KW-0813">Transport</keyword>
<evidence type="ECO:0000256" key="9">
    <source>
        <dbReference type="ARBA" id="ARBA00023027"/>
    </source>
</evidence>
<dbReference type="InterPro" id="IPR023043">
    <property type="entry name" value="NAD(P)H_OxRDtase_bac/plastid"/>
</dbReference>
<evidence type="ECO:0000256" key="8">
    <source>
        <dbReference type="ARBA" id="ARBA00022989"/>
    </source>
</evidence>
<evidence type="ECO:0000256" key="7">
    <source>
        <dbReference type="ARBA" id="ARBA00022967"/>
    </source>
</evidence>
<reference evidence="14 15" key="1">
    <citation type="journal article" date="2020" name="Int. J. Syst. Evol. Microbiol.">
        <title>Novel acetic acid bacteria from cider fermentations: Acetobacter conturbans sp. nov. and Acetobacter fallax sp. nov.</title>
        <authorList>
            <person name="Sombolestani A.S."/>
            <person name="Cleenwerck I."/>
            <person name="Cnockaert M."/>
            <person name="Borremans W."/>
            <person name="Wieme A.D."/>
            <person name="De Vuyst L."/>
            <person name="Vandamme P."/>
        </authorList>
    </citation>
    <scope>NUCLEOTIDE SEQUENCE [LARGE SCALE GENOMIC DNA]</scope>
    <source>
        <strain evidence="14 15">LMG 30640</strain>
    </source>
</reference>
<keyword evidence="4 12" id="KW-1003">Cell membrane</keyword>
<evidence type="ECO:0000256" key="4">
    <source>
        <dbReference type="ARBA" id="ARBA00022475"/>
    </source>
</evidence>
<dbReference type="HAMAP" id="MF_01394">
    <property type="entry name" value="NDH1_NuoA"/>
    <property type="match status" value="1"/>
</dbReference>
<keyword evidence="9 12" id="KW-0520">NAD</keyword>
<dbReference type="EC" id="7.1.1.-" evidence="12"/>
<evidence type="ECO:0000256" key="1">
    <source>
        <dbReference type="ARBA" id="ARBA00004141"/>
    </source>
</evidence>
<keyword evidence="6 12" id="KW-0874">Quinone</keyword>
<comment type="caution">
    <text evidence="14">The sequence shown here is derived from an EMBL/GenBank/DDBJ whole genome shotgun (WGS) entry which is preliminary data.</text>
</comment>
<dbReference type="PANTHER" id="PTHR11058:SF21">
    <property type="entry name" value="NADH-QUINONE OXIDOREDUCTASE SUBUNIT A"/>
    <property type="match status" value="1"/>
</dbReference>
<feature type="transmembrane region" description="Helical" evidence="12">
    <location>
        <begin position="95"/>
        <end position="116"/>
    </location>
</feature>
<evidence type="ECO:0000256" key="3">
    <source>
        <dbReference type="ARBA" id="ARBA00022448"/>
    </source>
</evidence>
<dbReference type="Pfam" id="PF00507">
    <property type="entry name" value="Oxidored_q4"/>
    <property type="match status" value="1"/>
</dbReference>
<comment type="catalytic activity">
    <reaction evidence="12 13">
        <text>a quinone + NADH + 5 H(+)(in) = a quinol + NAD(+) + 4 H(+)(out)</text>
        <dbReference type="Rhea" id="RHEA:57888"/>
        <dbReference type="ChEBI" id="CHEBI:15378"/>
        <dbReference type="ChEBI" id="CHEBI:24646"/>
        <dbReference type="ChEBI" id="CHEBI:57540"/>
        <dbReference type="ChEBI" id="CHEBI:57945"/>
        <dbReference type="ChEBI" id="CHEBI:132124"/>
    </reaction>
</comment>
<gene>
    <name evidence="12" type="primary">nuoA</name>
    <name evidence="14" type="ORF">GOB93_12510</name>
</gene>
<keyword evidence="7 12" id="KW-1278">Translocase</keyword>
<organism evidence="14 15">
    <name type="scientific">Acetobacter musti</name>
    <dbReference type="NCBI Taxonomy" id="864732"/>
    <lineage>
        <taxon>Bacteria</taxon>
        <taxon>Pseudomonadati</taxon>
        <taxon>Pseudomonadota</taxon>
        <taxon>Alphaproteobacteria</taxon>
        <taxon>Acetobacterales</taxon>
        <taxon>Acetobacteraceae</taxon>
        <taxon>Acetobacter</taxon>
    </lineage>
</organism>
<evidence type="ECO:0000256" key="13">
    <source>
        <dbReference type="RuleBase" id="RU003639"/>
    </source>
</evidence>
<dbReference type="InterPro" id="IPR000440">
    <property type="entry name" value="NADH_UbQ/plastoQ_OxRdtase_su3"/>
</dbReference>
<evidence type="ECO:0000256" key="6">
    <source>
        <dbReference type="ARBA" id="ARBA00022719"/>
    </source>
</evidence>
<evidence type="ECO:0000313" key="15">
    <source>
        <dbReference type="Proteomes" id="UP000635278"/>
    </source>
</evidence>
<evidence type="ECO:0000313" key="14">
    <source>
        <dbReference type="EMBL" id="NHN85458.1"/>
    </source>
</evidence>
<comment type="subunit">
    <text evidence="12">NDH-1 is composed of 14 different subunits. Subunits NuoA, H, J, K, L, M, N constitute the membrane sector of the complex.</text>
</comment>
<name>A0ABX0JTV2_9PROT</name>
<evidence type="ECO:0000256" key="5">
    <source>
        <dbReference type="ARBA" id="ARBA00022692"/>
    </source>
</evidence>
<keyword evidence="5 12" id="KW-0812">Transmembrane</keyword>
<evidence type="ECO:0000256" key="11">
    <source>
        <dbReference type="ARBA" id="ARBA00023136"/>
    </source>
</evidence>
<evidence type="ECO:0000256" key="10">
    <source>
        <dbReference type="ARBA" id="ARBA00023075"/>
    </source>
</evidence>
<comment type="subcellular location">
    <subcellularLocation>
        <location evidence="12 13">Cell membrane</location>
        <topology evidence="12 13">Multi-pass membrane protein</topology>
    </subcellularLocation>
    <subcellularLocation>
        <location evidence="1">Membrane</location>
        <topology evidence="1">Multi-pass membrane protein</topology>
    </subcellularLocation>
</comment>